<evidence type="ECO:0000256" key="1">
    <source>
        <dbReference type="SAM" id="MobiDB-lite"/>
    </source>
</evidence>
<evidence type="ECO:0000313" key="4">
    <source>
        <dbReference type="Proteomes" id="UP000747110"/>
    </source>
</evidence>
<dbReference type="AlphaFoldDB" id="A0A8J4C1L7"/>
<dbReference type="OrthoDB" id="10564503at2759"/>
<evidence type="ECO:0000313" key="3">
    <source>
        <dbReference type="EMBL" id="GIL72391.1"/>
    </source>
</evidence>
<feature type="compositionally biased region" description="Gly residues" evidence="1">
    <location>
        <begin position="436"/>
        <end position="457"/>
    </location>
</feature>
<sequence length="474" mass="48625">MTRVVAGAVAAAAEGPARRMARRRQAAQDRLPVMAAPGPVMHLMLPAHVGARLLSSGGVNGDESGGAGLLSYVLAPAVMAIALAVAAADVWAWRIRRLVAQMLYIFAGSTISLLLLPLHVRTAHVSISDVGAAVPMATESDPSSYPPTSSIATQAVEPAATSATAASEPVGAFRLIPPIPVAYPGIGGKSAAAASAAETDSDPFAAHADAFAAALDFMGTATRGRLGNGEDATLHRRSHAHEVLPFEPVPGADYDADVEWHDDVPRELQSAASIDKDRDRERSVNLDALGTSAAAGIRSHHEQPHHHRQHRYDMSVRRDGLKKSGIAAASSRGDTSRQLRRSEGMTSGGAPIPPDDDIGAGGRQYPAGPVVATAAVDDGGIGTGVRGRFFGYTAQTSGLNDGLGAAADPQPQREDLHLKKHAGVVSALASLAGKLSRGGGGGGGCDNGGGDDSGDGNGDVYRNPEQEEGVPQTP</sequence>
<feature type="region of interest" description="Disordered" evidence="1">
    <location>
        <begin position="433"/>
        <end position="474"/>
    </location>
</feature>
<name>A0A8J4C1L7_9CHLO</name>
<dbReference type="Proteomes" id="UP000747110">
    <property type="component" value="Unassembled WGS sequence"/>
</dbReference>
<feature type="transmembrane region" description="Helical" evidence="2">
    <location>
        <begin position="31"/>
        <end position="49"/>
    </location>
</feature>
<feature type="transmembrane region" description="Helical" evidence="2">
    <location>
        <begin position="69"/>
        <end position="91"/>
    </location>
</feature>
<organism evidence="3 4">
    <name type="scientific">Volvox reticuliferus</name>
    <dbReference type="NCBI Taxonomy" id="1737510"/>
    <lineage>
        <taxon>Eukaryota</taxon>
        <taxon>Viridiplantae</taxon>
        <taxon>Chlorophyta</taxon>
        <taxon>core chlorophytes</taxon>
        <taxon>Chlorophyceae</taxon>
        <taxon>CS clade</taxon>
        <taxon>Chlamydomonadales</taxon>
        <taxon>Volvocaceae</taxon>
        <taxon>Volvox</taxon>
    </lineage>
</organism>
<accession>A0A8J4C1L7</accession>
<comment type="caution">
    <text evidence="3">The sequence shown here is derived from an EMBL/GenBank/DDBJ whole genome shotgun (WGS) entry which is preliminary data.</text>
</comment>
<evidence type="ECO:0000256" key="2">
    <source>
        <dbReference type="SAM" id="Phobius"/>
    </source>
</evidence>
<keyword evidence="2" id="KW-0472">Membrane</keyword>
<feature type="region of interest" description="Disordered" evidence="1">
    <location>
        <begin position="324"/>
        <end position="365"/>
    </location>
</feature>
<reference evidence="3" key="1">
    <citation type="journal article" date="2021" name="Proc. Natl. Acad. Sci. U.S.A.">
        <title>Three genomes in the algal genus Volvox reveal the fate of a haploid sex-determining region after a transition to homothallism.</title>
        <authorList>
            <person name="Yamamoto K."/>
            <person name="Hamaji T."/>
            <person name="Kawai-Toyooka H."/>
            <person name="Matsuzaki R."/>
            <person name="Takahashi F."/>
            <person name="Nishimura Y."/>
            <person name="Kawachi M."/>
            <person name="Noguchi H."/>
            <person name="Minakuchi Y."/>
            <person name="Umen J.G."/>
            <person name="Toyoda A."/>
            <person name="Nozaki H."/>
        </authorList>
    </citation>
    <scope>NUCLEOTIDE SEQUENCE</scope>
    <source>
        <strain evidence="3">NIES-3786</strain>
    </source>
</reference>
<dbReference type="EMBL" id="BNCP01000004">
    <property type="protein sequence ID" value="GIL72391.1"/>
    <property type="molecule type" value="Genomic_DNA"/>
</dbReference>
<protein>
    <submittedName>
        <fullName evidence="3">Uncharacterized protein</fullName>
    </submittedName>
</protein>
<keyword evidence="2" id="KW-1133">Transmembrane helix</keyword>
<feature type="compositionally biased region" description="Basic and acidic residues" evidence="1">
    <location>
        <begin position="334"/>
        <end position="343"/>
    </location>
</feature>
<feature type="transmembrane region" description="Helical" evidence="2">
    <location>
        <begin position="103"/>
        <end position="120"/>
    </location>
</feature>
<proteinExistence type="predicted"/>
<gene>
    <name evidence="3" type="ORF">Vretifemale_2752</name>
</gene>
<keyword evidence="4" id="KW-1185">Reference proteome</keyword>
<keyword evidence="2" id="KW-0812">Transmembrane</keyword>